<accession>A0AAD3TCD9</accession>
<sequence length="389" mass="44170">MYVTRPLSLYFRSPDLVFARPPEGPNSGYLVVEDEESAGTMCFGLCKSHDLQGLPLPQNKRIDVVRGSGKHTSYYPVFFIPVINQALSSNLYYAIKARGRHKGEAYASSKEEDKVTCCFCYIRDEKPRPLVPTDIYQQFQISHATTCGNSYFSAKSVAADGYPPRFLRSRAPGWGVRTSTPKRFTLGEASGLDSSLRGRLPDSNFPPSREYSEVQVVGKWYTPFMFVKEGTPKEQMKRAMFYEVTLEQRWERIFTSERGYNEGNAVAMDVVAPTQVVTVAGMVAVEEEKHDADGVHWFKSTGDSGVETRVGLSSLVLERMMWEQERVGWVNSKEKQARVSRVHEYGGIGSWRKFGCYLLVEKFAIKRVDGSLLLAYEFKHIHQILVKWE</sequence>
<name>A0AAD3TCD9_NEPGR</name>
<dbReference type="Pfam" id="PF06880">
    <property type="entry name" value="DUF1262"/>
    <property type="match status" value="1"/>
</dbReference>
<dbReference type="AlphaFoldDB" id="A0AAD3TCD9"/>
<reference evidence="1" key="1">
    <citation type="submission" date="2023-05" db="EMBL/GenBank/DDBJ databases">
        <title>Nepenthes gracilis genome sequencing.</title>
        <authorList>
            <person name="Fukushima K."/>
        </authorList>
    </citation>
    <scope>NUCLEOTIDE SEQUENCE</scope>
    <source>
        <strain evidence="1">SING2019-196</strain>
    </source>
</reference>
<gene>
    <name evidence="1" type="ORF">Nepgr_029388</name>
</gene>
<proteinExistence type="predicted"/>
<evidence type="ECO:0000313" key="2">
    <source>
        <dbReference type="Proteomes" id="UP001279734"/>
    </source>
</evidence>
<organism evidence="1 2">
    <name type="scientific">Nepenthes gracilis</name>
    <name type="common">Slender pitcher plant</name>
    <dbReference type="NCBI Taxonomy" id="150966"/>
    <lineage>
        <taxon>Eukaryota</taxon>
        <taxon>Viridiplantae</taxon>
        <taxon>Streptophyta</taxon>
        <taxon>Embryophyta</taxon>
        <taxon>Tracheophyta</taxon>
        <taxon>Spermatophyta</taxon>
        <taxon>Magnoliopsida</taxon>
        <taxon>eudicotyledons</taxon>
        <taxon>Gunneridae</taxon>
        <taxon>Pentapetalae</taxon>
        <taxon>Caryophyllales</taxon>
        <taxon>Nepenthaceae</taxon>
        <taxon>Nepenthes</taxon>
    </lineage>
</organism>
<dbReference type="EMBL" id="BSYO01000033">
    <property type="protein sequence ID" value="GMH27545.1"/>
    <property type="molecule type" value="Genomic_DNA"/>
</dbReference>
<dbReference type="InterPro" id="IPR010683">
    <property type="entry name" value="DUF1262"/>
</dbReference>
<dbReference type="Proteomes" id="UP001279734">
    <property type="component" value="Unassembled WGS sequence"/>
</dbReference>
<keyword evidence="2" id="KW-1185">Reference proteome</keyword>
<comment type="caution">
    <text evidence="1">The sequence shown here is derived from an EMBL/GenBank/DDBJ whole genome shotgun (WGS) entry which is preliminary data.</text>
</comment>
<evidence type="ECO:0000313" key="1">
    <source>
        <dbReference type="EMBL" id="GMH27545.1"/>
    </source>
</evidence>
<dbReference type="PANTHER" id="PTHR31050">
    <property type="entry name" value="OS08G0413200 PROTEIN"/>
    <property type="match status" value="1"/>
</dbReference>
<dbReference type="PANTHER" id="PTHR31050:SF3">
    <property type="entry name" value="OS08G0412800 PROTEIN"/>
    <property type="match status" value="1"/>
</dbReference>
<protein>
    <submittedName>
        <fullName evidence="1">Uncharacterized protein</fullName>
    </submittedName>
</protein>